<keyword evidence="2" id="KW-1185">Reference proteome</keyword>
<name>A0A075AJS2_OPIVI</name>
<accession>A0A075AJS2</accession>
<dbReference type="AlphaFoldDB" id="A0A075AJS2"/>
<dbReference type="KEGG" id="ovi:T265_00322"/>
<evidence type="ECO:0000313" key="2">
    <source>
        <dbReference type="Proteomes" id="UP000054324"/>
    </source>
</evidence>
<dbReference type="Proteomes" id="UP000054324">
    <property type="component" value="Unassembled WGS sequence"/>
</dbReference>
<proteinExistence type="predicted"/>
<sequence>MQRRYRQKTNGPEEPKGVKNHSIVQACGQPALQNHFLHIQHFVNNMQRRYRQKTNGPEEPKGVKNHSIVQAWTRTTAW</sequence>
<dbReference type="RefSeq" id="XP_009162331.1">
    <property type="nucleotide sequence ID" value="XM_009164067.1"/>
</dbReference>
<organism evidence="1 2">
    <name type="scientific">Opisthorchis viverrini</name>
    <name type="common">Southeast Asian liver fluke</name>
    <dbReference type="NCBI Taxonomy" id="6198"/>
    <lineage>
        <taxon>Eukaryota</taxon>
        <taxon>Metazoa</taxon>
        <taxon>Spiralia</taxon>
        <taxon>Lophotrochozoa</taxon>
        <taxon>Platyhelminthes</taxon>
        <taxon>Trematoda</taxon>
        <taxon>Digenea</taxon>
        <taxon>Opisthorchiida</taxon>
        <taxon>Opisthorchiata</taxon>
        <taxon>Opisthorchiidae</taxon>
        <taxon>Opisthorchis</taxon>
    </lineage>
</organism>
<dbReference type="CTD" id="20314510"/>
<dbReference type="EMBL" id="KL596621">
    <property type="protein sequence ID" value="KER33879.1"/>
    <property type="molecule type" value="Genomic_DNA"/>
</dbReference>
<gene>
    <name evidence="1" type="ORF">T265_00322</name>
</gene>
<dbReference type="GeneID" id="20314510"/>
<evidence type="ECO:0000313" key="1">
    <source>
        <dbReference type="EMBL" id="KER33879.1"/>
    </source>
</evidence>
<protein>
    <submittedName>
        <fullName evidence="1">Uncharacterized protein</fullName>
    </submittedName>
</protein>
<reference evidence="1 2" key="1">
    <citation type="submission" date="2013-11" db="EMBL/GenBank/DDBJ databases">
        <title>Opisthorchis viverrini - life in the bile duct.</title>
        <authorList>
            <person name="Young N.D."/>
            <person name="Nagarajan N."/>
            <person name="Lin S.J."/>
            <person name="Korhonen P.K."/>
            <person name="Jex A.R."/>
            <person name="Hall R.S."/>
            <person name="Safavi-Hemami H."/>
            <person name="Kaewkong W."/>
            <person name="Bertrand D."/>
            <person name="Gao S."/>
            <person name="Seet Q."/>
            <person name="Wongkham S."/>
            <person name="Teh B.T."/>
            <person name="Wongkham C."/>
            <person name="Intapan P.M."/>
            <person name="Maleewong W."/>
            <person name="Yang X."/>
            <person name="Hu M."/>
            <person name="Wang Z."/>
            <person name="Hofmann A."/>
            <person name="Sternberg P.W."/>
            <person name="Tan P."/>
            <person name="Wang J."/>
            <person name="Gasser R.B."/>
        </authorList>
    </citation>
    <scope>NUCLEOTIDE SEQUENCE [LARGE SCALE GENOMIC DNA]</scope>
</reference>